<accession>A0A5S3VAV2</accession>
<evidence type="ECO:0000313" key="2">
    <source>
        <dbReference type="Proteomes" id="UP000307217"/>
    </source>
</evidence>
<evidence type="ECO:0008006" key="3">
    <source>
        <dbReference type="Google" id="ProtNLM"/>
    </source>
</evidence>
<dbReference type="PROSITE" id="PS51257">
    <property type="entry name" value="PROKAR_LIPOPROTEIN"/>
    <property type="match status" value="1"/>
</dbReference>
<reference evidence="2" key="2">
    <citation type="submission" date="2019-06" db="EMBL/GenBank/DDBJ databases">
        <title>Co-occurence of chitin degradation, pigmentation and bioactivity in marine Pseudoalteromonas.</title>
        <authorList>
            <person name="Sonnenschein E.C."/>
            <person name="Bech P.K."/>
        </authorList>
    </citation>
    <scope>NUCLEOTIDE SEQUENCE [LARGE SCALE GENOMIC DNA]</scope>
    <source>
        <strain evidence="2">S3790</strain>
    </source>
</reference>
<organism evidence="1 2">
    <name type="scientific">Pseudoalteromonas aurantia</name>
    <dbReference type="NCBI Taxonomy" id="43654"/>
    <lineage>
        <taxon>Bacteria</taxon>
        <taxon>Pseudomonadati</taxon>
        <taxon>Pseudomonadota</taxon>
        <taxon>Gammaproteobacteria</taxon>
        <taxon>Alteromonadales</taxon>
        <taxon>Pseudoalteromonadaceae</taxon>
        <taxon>Pseudoalteromonas</taxon>
    </lineage>
</organism>
<name>A0A5S3VAV2_9GAMM</name>
<evidence type="ECO:0000313" key="1">
    <source>
        <dbReference type="EMBL" id="TMO69072.1"/>
    </source>
</evidence>
<dbReference type="RefSeq" id="WP_138591060.1">
    <property type="nucleotide sequence ID" value="NZ_PNBX01000024.1"/>
</dbReference>
<proteinExistence type="predicted"/>
<protein>
    <recommendedName>
        <fullName evidence="3">Lipoprotein</fullName>
    </recommendedName>
</protein>
<dbReference type="EMBL" id="PNBX01000024">
    <property type="protein sequence ID" value="TMO69072.1"/>
    <property type="molecule type" value="Genomic_DNA"/>
</dbReference>
<dbReference type="AlphaFoldDB" id="A0A5S3VAV2"/>
<gene>
    <name evidence="1" type="ORF">CWC19_06450</name>
</gene>
<dbReference type="Proteomes" id="UP000307217">
    <property type="component" value="Unassembled WGS sequence"/>
</dbReference>
<reference evidence="1 2" key="1">
    <citation type="submission" date="2018-01" db="EMBL/GenBank/DDBJ databases">
        <authorList>
            <person name="Paulsen S."/>
            <person name="Gram L.K."/>
        </authorList>
    </citation>
    <scope>NUCLEOTIDE SEQUENCE [LARGE SCALE GENOMIC DNA]</scope>
    <source>
        <strain evidence="1 2">S3790</strain>
    </source>
</reference>
<comment type="caution">
    <text evidence="1">The sequence shown here is derived from an EMBL/GenBank/DDBJ whole genome shotgun (WGS) entry which is preliminary data.</text>
</comment>
<sequence length="252" mass="27922">MHLLKYTSLTLAVSLLTACSSETTESAAVKTEAIWSDIYITSNGQNSRVIAELNVSGRNGNNLKLTNGDELRATVGSTVKVLEEDDSDAFDIDYRAIFDVAVGESEFLVQLNRVSENKVLTNTLTLPPQYQILAPQAGQLYNKDASLDVEWTKSGANDQFSIEFHTECTKNDGDKVSSTTTFDNVSDDGDFTINLSNIELYKDVQVNTDHDCNGSLLLQRLRHGQIDPAYVNNSRTFATQERRLDNLIITLK</sequence>
<dbReference type="OrthoDB" id="6307791at2"/>